<reference evidence="3" key="4">
    <citation type="submission" date="2025-09" db="UniProtKB">
        <authorList>
            <consortium name="Ensembl"/>
        </authorList>
    </citation>
    <scope>IDENTIFICATION</scope>
    <source>
        <strain evidence="3">17573</strain>
    </source>
</reference>
<evidence type="ECO:0000313" key="3">
    <source>
        <dbReference type="Ensembl" id="ENSMMUP00000069021.1"/>
    </source>
</evidence>
<dbReference type="STRING" id="9544.ENSMMUP00000069021"/>
<dbReference type="InterPro" id="IPR020568">
    <property type="entry name" value="Ribosomal_Su5_D2-typ_SF"/>
</dbReference>
<dbReference type="PANTHER" id="PTHR21569:SF41">
    <property type="entry name" value="SMALL RIBOSOMAL SUBUNIT PROTEIN US9"/>
    <property type="match status" value="1"/>
</dbReference>
<dbReference type="InterPro" id="IPR000754">
    <property type="entry name" value="Ribosomal_uS9"/>
</dbReference>
<dbReference type="GO" id="GO:0006412">
    <property type="term" value="P:translation"/>
    <property type="evidence" value="ECO:0007669"/>
    <property type="project" value="InterPro"/>
</dbReference>
<dbReference type="Ensembl" id="ENSMMUT00000103384.1">
    <property type="protein sequence ID" value="ENSMMUP00000069021.1"/>
    <property type="gene ID" value="ENSMMUG00000058662.1"/>
</dbReference>
<dbReference type="PANTHER" id="PTHR21569">
    <property type="entry name" value="RIBOSOMAL PROTEIN S9"/>
    <property type="match status" value="1"/>
</dbReference>
<dbReference type="GO" id="GO:0003735">
    <property type="term" value="F:structural constituent of ribosome"/>
    <property type="evidence" value="ECO:0007669"/>
    <property type="project" value="InterPro"/>
</dbReference>
<dbReference type="Proteomes" id="UP000006718">
    <property type="component" value="Chromosome 2"/>
</dbReference>
<name>A0A5F7ZTS9_MACMU</name>
<dbReference type="AlphaFoldDB" id="A0A5F7ZTS9"/>
<dbReference type="Gene3D" id="3.30.230.10">
    <property type="match status" value="1"/>
</dbReference>
<dbReference type="Bgee" id="ENSMMUG00000058662">
    <property type="expression patterns" value="Expressed in hindlimb stylopod muscle and 4 other cell types or tissues"/>
</dbReference>
<dbReference type="InterPro" id="IPR014721">
    <property type="entry name" value="Ribsml_uS5_D2-typ_fold_subgr"/>
</dbReference>
<dbReference type="SUPFAM" id="SSF54211">
    <property type="entry name" value="Ribosomal protein S5 domain 2-like"/>
    <property type="match status" value="1"/>
</dbReference>
<reference evidence="3" key="3">
    <citation type="submission" date="2025-08" db="UniProtKB">
        <authorList>
            <consortium name="Ensembl"/>
        </authorList>
    </citation>
    <scope>IDENTIFICATION</scope>
    <source>
        <strain evidence="3">17573</strain>
    </source>
</reference>
<organism evidence="3 4">
    <name type="scientific">Macaca mulatta</name>
    <name type="common">Rhesus macaque</name>
    <dbReference type="NCBI Taxonomy" id="9544"/>
    <lineage>
        <taxon>Eukaryota</taxon>
        <taxon>Metazoa</taxon>
        <taxon>Chordata</taxon>
        <taxon>Craniata</taxon>
        <taxon>Vertebrata</taxon>
        <taxon>Euteleostomi</taxon>
        <taxon>Mammalia</taxon>
        <taxon>Eutheria</taxon>
        <taxon>Euarchontoglires</taxon>
        <taxon>Primates</taxon>
        <taxon>Haplorrhini</taxon>
        <taxon>Catarrhini</taxon>
        <taxon>Cercopithecidae</taxon>
        <taxon>Cercopithecinae</taxon>
        <taxon>Macaca</taxon>
    </lineage>
</organism>
<dbReference type="SMR" id="A0A5F7ZTS9"/>
<keyword evidence="1" id="KW-0689">Ribosomal protein</keyword>
<dbReference type="GO" id="GO:1990904">
    <property type="term" value="C:ribonucleoprotein complex"/>
    <property type="evidence" value="ECO:0007669"/>
    <property type="project" value="UniProtKB-KW"/>
</dbReference>
<keyword evidence="4" id="KW-1185">Reference proteome</keyword>
<dbReference type="InParanoid" id="A0A5F7ZTS9"/>
<proteinExistence type="predicted"/>
<protein>
    <submittedName>
        <fullName evidence="3">Uncharacterized protein</fullName>
    </submittedName>
</protein>
<evidence type="ECO:0000256" key="2">
    <source>
        <dbReference type="ARBA" id="ARBA00023274"/>
    </source>
</evidence>
<sequence length="115" mass="12840">MLSKGSLQFVQVFRCKKTATAVAHCKHSNQGEWAAPGDDRAVHTDIRAAGTSSASGQGVICWYGHVHVKGGDHMAWIYAVHQSSSKALMSYYQKYMDEFSKEEIKDKDQRHSHTV</sequence>
<evidence type="ECO:0000256" key="1">
    <source>
        <dbReference type="ARBA" id="ARBA00022980"/>
    </source>
</evidence>
<reference evidence="4" key="1">
    <citation type="journal article" date="2007" name="Science">
        <title>Evolutionary and biomedical insights from the rhesus macaque genome.</title>
        <authorList>
            <person name="Gibbs R.A."/>
            <person name="Rogers J."/>
            <person name="Katze M.G."/>
            <person name="Bumgarner R."/>
            <person name="Weinstock G.M."/>
            <person name="Mardis E.R."/>
            <person name="Remington K.A."/>
            <person name="Strausberg R.L."/>
            <person name="Venter J.C."/>
            <person name="Wilson R.K."/>
            <person name="Batzer M.A."/>
            <person name="Bustamante C.D."/>
            <person name="Eichler E.E."/>
            <person name="Hahn M.W."/>
            <person name="Hardison R.C."/>
            <person name="Makova K.D."/>
            <person name="Miller W."/>
            <person name="Milosavljevic A."/>
            <person name="Palermo R.E."/>
            <person name="Siepel A."/>
            <person name="Sikela J.M."/>
            <person name="Attaway T."/>
            <person name="Bell S."/>
            <person name="Bernard K.E."/>
            <person name="Buhay C.J."/>
            <person name="Chandrabose M.N."/>
            <person name="Dao M."/>
            <person name="Davis C."/>
            <person name="Delehaunty K.D."/>
            <person name="Ding Y."/>
            <person name="Dinh H.H."/>
            <person name="Dugan-Rocha S."/>
            <person name="Fulton L.A."/>
            <person name="Gabisi R.A."/>
            <person name="Garner T.T."/>
            <person name="Godfrey J."/>
            <person name="Hawes A.C."/>
            <person name="Hernandez J."/>
            <person name="Hines S."/>
            <person name="Holder M."/>
            <person name="Hume J."/>
            <person name="Jhangiani S.N."/>
            <person name="Joshi V."/>
            <person name="Khan Z.M."/>
            <person name="Kirkness E.F."/>
            <person name="Cree A."/>
            <person name="Fowler R.G."/>
            <person name="Lee S."/>
            <person name="Lewis L.R."/>
            <person name="Li Z."/>
            <person name="Liu Y.-S."/>
            <person name="Moore S.M."/>
            <person name="Muzny D."/>
            <person name="Nazareth L.V."/>
            <person name="Ngo D.N."/>
            <person name="Okwuonu G.O."/>
            <person name="Pai G."/>
            <person name="Parker D."/>
            <person name="Paul H.A."/>
            <person name="Pfannkoch C."/>
            <person name="Pohl C.S."/>
            <person name="Rogers Y.-H.C."/>
            <person name="Ruiz S.J."/>
            <person name="Sabo A."/>
            <person name="Santibanez J."/>
            <person name="Schneider B.W."/>
            <person name="Smith S.M."/>
            <person name="Sodergren E."/>
            <person name="Svatek A.F."/>
            <person name="Utterback T.R."/>
            <person name="Vattathil S."/>
            <person name="Warren W."/>
            <person name="White C.S."/>
            <person name="Chinwalla A.T."/>
            <person name="Feng Y."/>
            <person name="Halpern A.L."/>
            <person name="Hillier L.W."/>
            <person name="Huang X."/>
            <person name="Minx P."/>
            <person name="Nelson J.O."/>
            <person name="Pepin K.H."/>
            <person name="Qin X."/>
            <person name="Sutton G.G."/>
            <person name="Venter E."/>
            <person name="Walenz B.P."/>
            <person name="Wallis J.W."/>
            <person name="Worley K.C."/>
            <person name="Yang S.-P."/>
            <person name="Jones S.M."/>
            <person name="Marra M.A."/>
            <person name="Rocchi M."/>
            <person name="Schein J.E."/>
            <person name="Baertsch R."/>
            <person name="Clarke L."/>
            <person name="Csuros M."/>
            <person name="Glasscock J."/>
            <person name="Harris R.A."/>
            <person name="Havlak P."/>
            <person name="Jackson A.R."/>
            <person name="Jiang H."/>
            <person name="Liu Y."/>
            <person name="Messina D.N."/>
            <person name="Shen Y."/>
            <person name="Song H.X.-Z."/>
            <person name="Wylie T."/>
            <person name="Zhang L."/>
            <person name="Birney E."/>
            <person name="Han K."/>
            <person name="Konkel M.K."/>
            <person name="Lee J."/>
            <person name="Smit A.F.A."/>
            <person name="Ullmer B."/>
            <person name="Wang H."/>
            <person name="Xing J."/>
            <person name="Burhans R."/>
            <person name="Cheng Z."/>
            <person name="Karro J.E."/>
            <person name="Ma J."/>
            <person name="Raney B."/>
            <person name="She X."/>
            <person name="Cox M.J."/>
            <person name="Demuth J.P."/>
            <person name="Dumas L.J."/>
            <person name="Han S.-G."/>
            <person name="Hopkins J."/>
            <person name="Karimpour-Fard A."/>
            <person name="Kim Y.H."/>
            <person name="Pollack J.R."/>
            <person name="Vinar T."/>
            <person name="Addo-Quaye C."/>
            <person name="Degenhardt J."/>
            <person name="Denby A."/>
            <person name="Hubisz M.J."/>
            <person name="Indap A."/>
            <person name="Kosiol C."/>
            <person name="Lahn B.T."/>
            <person name="Lawson H.A."/>
            <person name="Marklein A."/>
            <person name="Nielsen R."/>
            <person name="Vallender E.J."/>
            <person name="Clark A.G."/>
            <person name="Ferguson B."/>
            <person name="Hernandez R.D."/>
            <person name="Hirani K."/>
            <person name="Kehrer-Sawatzki H."/>
            <person name="Kolb J."/>
            <person name="Patil S."/>
            <person name="Pu L.-L."/>
            <person name="Ren Y."/>
            <person name="Smith D.G."/>
            <person name="Wheeler D.A."/>
            <person name="Schenck I."/>
            <person name="Ball E.V."/>
            <person name="Chen R."/>
            <person name="Cooper D.N."/>
            <person name="Giardine B."/>
            <person name="Hsu F."/>
            <person name="Kent W.J."/>
            <person name="Lesk A."/>
            <person name="Nelson D.L."/>
            <person name="O'brien W.E."/>
            <person name="Pruefer K."/>
            <person name="Stenson P.D."/>
            <person name="Wallace J.C."/>
            <person name="Ke H."/>
            <person name="Liu X.-M."/>
            <person name="Wang P."/>
            <person name="Xiang A.P."/>
            <person name="Yang F."/>
            <person name="Barber G.P."/>
            <person name="Haussler D."/>
            <person name="Karolchik D."/>
            <person name="Kern A.D."/>
            <person name="Kuhn R.M."/>
            <person name="Smith K.E."/>
            <person name="Zwieg A.S."/>
        </authorList>
    </citation>
    <scope>NUCLEOTIDE SEQUENCE [LARGE SCALE GENOMIC DNA]</scope>
    <source>
        <strain evidence="4">17573</strain>
    </source>
</reference>
<keyword evidence="2" id="KW-0687">Ribonucleoprotein</keyword>
<evidence type="ECO:0000313" key="4">
    <source>
        <dbReference type="Proteomes" id="UP000006718"/>
    </source>
</evidence>
<accession>A0A5F7ZTS9</accession>
<dbReference type="VEuPathDB" id="HostDB:ENSMMUG00000058662"/>
<dbReference type="GO" id="GO:0005840">
    <property type="term" value="C:ribosome"/>
    <property type="evidence" value="ECO:0007669"/>
    <property type="project" value="UniProtKB-KW"/>
</dbReference>
<reference evidence="3" key="2">
    <citation type="submission" date="2019-01" db="EMBL/GenBank/DDBJ databases">
        <authorList>
            <person name="Graves T."/>
            <person name="Eichler E.E."/>
            <person name="Wilson R.K."/>
        </authorList>
    </citation>
    <scope>NUCLEOTIDE SEQUENCE [LARGE SCALE GENOMIC DNA]</scope>
    <source>
        <strain evidence="3">17573</strain>
    </source>
</reference>
<gene>
    <name evidence="3" type="primary">LOC114676316</name>
</gene>